<reference evidence="10 11" key="1">
    <citation type="submission" date="2017-08" db="EMBL/GenBank/DDBJ databases">
        <title>Burning lignite coal seam in the remote Altai Mountains harbors a hydrogen-driven thermophilic microbial community.</title>
        <authorList>
            <person name="Kadnikov V.V."/>
            <person name="Mardanov A.V."/>
            <person name="Ivasenko D."/>
            <person name="Beletsky A.V."/>
            <person name="Karnachuk O.V."/>
            <person name="Ravin N.V."/>
        </authorList>
    </citation>
    <scope>NUCLEOTIDE SEQUENCE [LARGE SCALE GENOMIC DNA]</scope>
    <source>
        <strain evidence="10">AL31</strain>
    </source>
</reference>
<feature type="domain" description="EamA" evidence="9">
    <location>
        <begin position="17"/>
        <end position="153"/>
    </location>
</feature>
<feature type="transmembrane region" description="Helical" evidence="8">
    <location>
        <begin position="188"/>
        <end position="206"/>
    </location>
</feature>
<accession>A0A2T5GAB0</accession>
<dbReference type="NCBIfam" id="TIGR00688">
    <property type="entry name" value="rarD"/>
    <property type="match status" value="1"/>
</dbReference>
<dbReference type="PANTHER" id="PTHR22911">
    <property type="entry name" value="ACYL-MALONYL CONDENSING ENZYME-RELATED"/>
    <property type="match status" value="1"/>
</dbReference>
<dbReference type="InterPro" id="IPR004626">
    <property type="entry name" value="RarD"/>
</dbReference>
<dbReference type="AlphaFoldDB" id="A0A2T5GAB0"/>
<feature type="transmembrane region" description="Helical" evidence="8">
    <location>
        <begin position="15"/>
        <end position="36"/>
    </location>
</feature>
<sequence>MEHDVRTQHQPDRTATLGVAYAVAAFASWGVLPLYWKQLEGYPALVLLAYRFAASALFMAAYLSAARGWGSVRSSLRNRRVAGGLFLASLLIAVNWGVYIWAVENGHVLDASLGYYINPLVSVALATLFLGETLTRPQTYGIALAAVGVLLMAVEAHVAPWVSLLLALSFGFYGLIKKVLRADARASIFLETVYLTPVALVYLAWFGPSAAPGTGADVFWLMGAGVVTALPLLWFSEAARRIPLTWIGFIQYLAPTLKFFLGVFVFHEPLGPGRLVGFVLVWMAIAVFAWGSRASEVAEE</sequence>
<comment type="subcellular location">
    <subcellularLocation>
        <location evidence="1">Cell membrane</location>
        <topology evidence="1">Multi-pass membrane protein</topology>
    </subcellularLocation>
</comment>
<evidence type="ECO:0000256" key="1">
    <source>
        <dbReference type="ARBA" id="ARBA00004651"/>
    </source>
</evidence>
<dbReference type="GO" id="GO:0005886">
    <property type="term" value="C:plasma membrane"/>
    <property type="evidence" value="ECO:0007669"/>
    <property type="project" value="UniProtKB-SubCell"/>
</dbReference>
<comment type="similarity">
    <text evidence="2">Belongs to the EamA transporter family.</text>
</comment>
<keyword evidence="6 8" id="KW-1133">Transmembrane helix</keyword>
<organism evidence="10 11">
    <name type="scientific">Brockia lithotrophica</name>
    <dbReference type="NCBI Taxonomy" id="933949"/>
    <lineage>
        <taxon>Bacteria</taxon>
        <taxon>Bacillati</taxon>
        <taxon>Bacillota</taxon>
        <taxon>Bacilli</taxon>
        <taxon>Bacillales</taxon>
        <taxon>Bacillales Family X. Incertae Sedis</taxon>
        <taxon>Brockia</taxon>
    </lineage>
</organism>
<feature type="transmembrane region" description="Helical" evidence="8">
    <location>
        <begin position="48"/>
        <end position="69"/>
    </location>
</feature>
<keyword evidence="5 8" id="KW-0812">Transmembrane</keyword>
<feature type="transmembrane region" description="Helical" evidence="8">
    <location>
        <begin position="247"/>
        <end position="267"/>
    </location>
</feature>
<proteinExistence type="inferred from homology"/>
<name>A0A2T5GAB0_9BACL</name>
<dbReference type="PANTHER" id="PTHR22911:SF137">
    <property type="entry name" value="SOLUTE CARRIER FAMILY 35 MEMBER G2-RELATED"/>
    <property type="match status" value="1"/>
</dbReference>
<keyword evidence="4" id="KW-1003">Cell membrane</keyword>
<evidence type="ECO:0000313" key="11">
    <source>
        <dbReference type="Proteomes" id="UP000244016"/>
    </source>
</evidence>
<dbReference type="SUPFAM" id="SSF103481">
    <property type="entry name" value="Multidrug resistance efflux transporter EmrE"/>
    <property type="match status" value="2"/>
</dbReference>
<feature type="transmembrane region" description="Helical" evidence="8">
    <location>
        <begin position="218"/>
        <end position="235"/>
    </location>
</feature>
<feature type="transmembrane region" description="Helical" evidence="8">
    <location>
        <begin position="160"/>
        <end position="176"/>
    </location>
</feature>
<feature type="transmembrane region" description="Helical" evidence="8">
    <location>
        <begin position="113"/>
        <end position="131"/>
    </location>
</feature>
<dbReference type="Proteomes" id="UP000244016">
    <property type="component" value="Unassembled WGS sequence"/>
</dbReference>
<dbReference type="EMBL" id="PEBW01000001">
    <property type="protein sequence ID" value="PTQ53120.1"/>
    <property type="molecule type" value="Genomic_DNA"/>
</dbReference>
<dbReference type="InterPro" id="IPR037185">
    <property type="entry name" value="EmrE-like"/>
</dbReference>
<evidence type="ECO:0000313" key="10">
    <source>
        <dbReference type="EMBL" id="PTQ53120.1"/>
    </source>
</evidence>
<feature type="transmembrane region" description="Helical" evidence="8">
    <location>
        <begin position="138"/>
        <end position="154"/>
    </location>
</feature>
<evidence type="ECO:0000256" key="6">
    <source>
        <dbReference type="ARBA" id="ARBA00022989"/>
    </source>
</evidence>
<dbReference type="InterPro" id="IPR000620">
    <property type="entry name" value="EamA_dom"/>
</dbReference>
<keyword evidence="7 8" id="KW-0472">Membrane</keyword>
<evidence type="ECO:0000256" key="7">
    <source>
        <dbReference type="ARBA" id="ARBA00023136"/>
    </source>
</evidence>
<evidence type="ECO:0000256" key="5">
    <source>
        <dbReference type="ARBA" id="ARBA00022692"/>
    </source>
</evidence>
<evidence type="ECO:0000256" key="4">
    <source>
        <dbReference type="ARBA" id="ARBA00022475"/>
    </source>
</evidence>
<evidence type="ECO:0000256" key="8">
    <source>
        <dbReference type="SAM" id="Phobius"/>
    </source>
</evidence>
<keyword evidence="3" id="KW-0813">Transport</keyword>
<feature type="transmembrane region" description="Helical" evidence="8">
    <location>
        <begin position="81"/>
        <end position="101"/>
    </location>
</feature>
<feature type="domain" description="EamA" evidence="9">
    <location>
        <begin position="163"/>
        <end position="288"/>
    </location>
</feature>
<protein>
    <submittedName>
        <fullName evidence="10">RarD protein</fullName>
    </submittedName>
</protein>
<evidence type="ECO:0000256" key="2">
    <source>
        <dbReference type="ARBA" id="ARBA00007362"/>
    </source>
</evidence>
<comment type="caution">
    <text evidence="10">The sequence shown here is derived from an EMBL/GenBank/DDBJ whole genome shotgun (WGS) entry which is preliminary data.</text>
</comment>
<evidence type="ECO:0000259" key="9">
    <source>
        <dbReference type="Pfam" id="PF00892"/>
    </source>
</evidence>
<evidence type="ECO:0000256" key="3">
    <source>
        <dbReference type="ARBA" id="ARBA00022448"/>
    </source>
</evidence>
<gene>
    <name evidence="10" type="ORF">BLITH_0200</name>
</gene>
<feature type="transmembrane region" description="Helical" evidence="8">
    <location>
        <begin position="273"/>
        <end position="291"/>
    </location>
</feature>
<dbReference type="Pfam" id="PF00892">
    <property type="entry name" value="EamA"/>
    <property type="match status" value="2"/>
</dbReference>